<name>A0A1H7CLG5_9FIRM</name>
<organism evidence="2 3">
    <name type="scientific">Propionispira arboris</name>
    <dbReference type="NCBI Taxonomy" id="84035"/>
    <lineage>
        <taxon>Bacteria</taxon>
        <taxon>Bacillati</taxon>
        <taxon>Bacillota</taxon>
        <taxon>Negativicutes</taxon>
        <taxon>Selenomonadales</taxon>
        <taxon>Selenomonadaceae</taxon>
        <taxon>Propionispira</taxon>
    </lineage>
</organism>
<dbReference type="RefSeq" id="WP_245741473.1">
    <property type="nucleotide sequence ID" value="NZ_FNZK01000023.1"/>
</dbReference>
<proteinExistence type="predicted"/>
<accession>A0A1H7CLG5</accession>
<feature type="non-terminal residue" evidence="2">
    <location>
        <position position="1"/>
    </location>
</feature>
<reference evidence="2 3" key="1">
    <citation type="submission" date="2016-10" db="EMBL/GenBank/DDBJ databases">
        <authorList>
            <person name="de Groot N.N."/>
        </authorList>
    </citation>
    <scope>NUCLEOTIDE SEQUENCE [LARGE SCALE GENOMIC DNA]</scope>
    <source>
        <strain evidence="2 3">DSM 2179</strain>
    </source>
</reference>
<dbReference type="AlphaFoldDB" id="A0A1H7CLG5"/>
<feature type="domain" description="Magnesium chelatase ChlI-like catalytic" evidence="1">
    <location>
        <begin position="1"/>
        <end position="59"/>
    </location>
</feature>
<keyword evidence="3" id="KW-1185">Reference proteome</keyword>
<sequence>ASLMLVTAMNPCPCGFLGDSDHACSCTANEIKRYTKKISGPLLDRIDIHIQVPRVEYKELTETKPAEASIVIRSRVEVARCVQLNRFKKIKFSVMRK</sequence>
<dbReference type="Proteomes" id="UP000199662">
    <property type="component" value="Unassembled WGS sequence"/>
</dbReference>
<dbReference type="Pfam" id="PF01078">
    <property type="entry name" value="Mg_chelatase"/>
    <property type="match status" value="1"/>
</dbReference>
<dbReference type="Gene3D" id="3.40.50.300">
    <property type="entry name" value="P-loop containing nucleotide triphosphate hydrolases"/>
    <property type="match status" value="1"/>
</dbReference>
<dbReference type="STRING" id="84035.SAMN05660742_1231"/>
<evidence type="ECO:0000313" key="2">
    <source>
        <dbReference type="EMBL" id="SEJ90528.1"/>
    </source>
</evidence>
<evidence type="ECO:0000313" key="3">
    <source>
        <dbReference type="Proteomes" id="UP000199662"/>
    </source>
</evidence>
<evidence type="ECO:0000259" key="1">
    <source>
        <dbReference type="Pfam" id="PF01078"/>
    </source>
</evidence>
<dbReference type="InterPro" id="IPR027417">
    <property type="entry name" value="P-loop_NTPase"/>
</dbReference>
<dbReference type="EMBL" id="FNZK01000023">
    <property type="protein sequence ID" value="SEJ90528.1"/>
    <property type="molecule type" value="Genomic_DNA"/>
</dbReference>
<dbReference type="SUPFAM" id="SSF52540">
    <property type="entry name" value="P-loop containing nucleoside triphosphate hydrolases"/>
    <property type="match status" value="1"/>
</dbReference>
<dbReference type="InterPro" id="IPR000523">
    <property type="entry name" value="Mg_chelatse_chII-like_cat_dom"/>
</dbReference>
<dbReference type="GO" id="GO:0005524">
    <property type="term" value="F:ATP binding"/>
    <property type="evidence" value="ECO:0007669"/>
    <property type="project" value="InterPro"/>
</dbReference>
<protein>
    <submittedName>
        <fullName evidence="2">Magnesium chelatase, subunit ChlI</fullName>
    </submittedName>
</protein>
<gene>
    <name evidence="2" type="ORF">SAMN05660742_1231</name>
</gene>